<sequence length="71" mass="8480">MAVAEVNESFIVLHFERRRNWIWDWKPEGTAISRRPMQRPRQALTSFRLDQRLSFTGKQLESEFFDAARAP</sequence>
<organism evidence="1 2">
    <name type="scientific">Athelia psychrophila</name>
    <dbReference type="NCBI Taxonomy" id="1759441"/>
    <lineage>
        <taxon>Eukaryota</taxon>
        <taxon>Fungi</taxon>
        <taxon>Dikarya</taxon>
        <taxon>Basidiomycota</taxon>
        <taxon>Agaricomycotina</taxon>
        <taxon>Agaricomycetes</taxon>
        <taxon>Agaricomycetidae</taxon>
        <taxon>Atheliales</taxon>
        <taxon>Atheliaceae</taxon>
        <taxon>Athelia</taxon>
    </lineage>
</organism>
<accession>A0A166P664</accession>
<keyword evidence="2" id="KW-1185">Reference proteome</keyword>
<dbReference type="Proteomes" id="UP000076532">
    <property type="component" value="Unassembled WGS sequence"/>
</dbReference>
<evidence type="ECO:0000313" key="2">
    <source>
        <dbReference type="Proteomes" id="UP000076532"/>
    </source>
</evidence>
<name>A0A166P664_9AGAM</name>
<proteinExistence type="predicted"/>
<dbReference type="AlphaFoldDB" id="A0A166P664"/>
<protein>
    <submittedName>
        <fullName evidence="1">Uncharacterized protein</fullName>
    </submittedName>
</protein>
<gene>
    <name evidence="1" type="ORF">FIBSPDRAFT_380504</name>
</gene>
<reference evidence="1 2" key="1">
    <citation type="journal article" date="2016" name="Mol. Biol. Evol.">
        <title>Comparative Genomics of Early-Diverging Mushroom-Forming Fungi Provides Insights into the Origins of Lignocellulose Decay Capabilities.</title>
        <authorList>
            <person name="Nagy L.G."/>
            <person name="Riley R."/>
            <person name="Tritt A."/>
            <person name="Adam C."/>
            <person name="Daum C."/>
            <person name="Floudas D."/>
            <person name="Sun H."/>
            <person name="Yadav J.S."/>
            <person name="Pangilinan J."/>
            <person name="Larsson K.H."/>
            <person name="Matsuura K."/>
            <person name="Barry K."/>
            <person name="Labutti K."/>
            <person name="Kuo R."/>
            <person name="Ohm R.A."/>
            <person name="Bhattacharya S.S."/>
            <person name="Shirouzu T."/>
            <person name="Yoshinaga Y."/>
            <person name="Martin F.M."/>
            <person name="Grigoriev I.V."/>
            <person name="Hibbett D.S."/>
        </authorList>
    </citation>
    <scope>NUCLEOTIDE SEQUENCE [LARGE SCALE GENOMIC DNA]</scope>
    <source>
        <strain evidence="1 2">CBS 109695</strain>
    </source>
</reference>
<dbReference type="EMBL" id="KV417519">
    <property type="protein sequence ID" value="KZP25753.1"/>
    <property type="molecule type" value="Genomic_DNA"/>
</dbReference>
<evidence type="ECO:0000313" key="1">
    <source>
        <dbReference type="EMBL" id="KZP25753.1"/>
    </source>
</evidence>